<dbReference type="Pfam" id="PF01915">
    <property type="entry name" value="Glyco_hydro_3_C"/>
    <property type="match status" value="1"/>
</dbReference>
<evidence type="ECO:0000259" key="3">
    <source>
        <dbReference type="SMART" id="SM01217"/>
    </source>
</evidence>
<dbReference type="SMART" id="SM01217">
    <property type="entry name" value="Fn3_like"/>
    <property type="match status" value="1"/>
</dbReference>
<dbReference type="Gene3D" id="3.40.50.1700">
    <property type="entry name" value="Glycoside hydrolase family 3 C-terminal domain"/>
    <property type="match status" value="2"/>
</dbReference>
<dbReference type="InterPro" id="IPR050288">
    <property type="entry name" value="Cellulose_deg_GH3"/>
</dbReference>
<sequence length="757" mass="81924">MPDTTNATTSLALDENLSLGTGASLWTTHVVEAASIPALKLTDGPHGLRGQGSDDDHLGLAESTSATCFPTASVLASSWDVGLLVEVGEAIGREVVDQDVNVVLGPGVNMKRTPLCGRNFEYFSEGPPLPGKLAAAWIRGVQSTGTGTSVKHFALNSQELRRMTTDVRVDQRALHEYYPPAFEITVKKAEPTTVMSSYNRVEGVYSGENPLACRHPARQVGVPRVIVTDWGAMNDRAAAYAAGLDLEMPGNRGASDEEVRATVRSCRLDESAIDASIERMRELARRTTERPAVTRDGLYDRHHQLARRAALESGVLLKNDGGLLSLAPGSKIALIGALAATLRYQGTGSSRVNPTRVVSLRDGLRAQVGVEYAPGYPIADEANDELVLRAVDLTGRAERVIVCVGLTDDFEREGFDREHMRIPANQIALLDALRPFADRVAIVLVGGSAVEMPWEESASALLHMQLAGQAGGQAAADLLVGAANPTGKIAESYPVVYEDVVSAGRFGIEAEQTPYLESMYCGYRYFDSAQYPFGHGLSYTTFEYSDLRVARRGDHLVEVSVTIANTGERAGAEAVQLYVAPQSGGVYRPVHELNAFTKVPLAPGESRTVSLSLGRRTFAVYDPQREDWIVEAGQYELRVGASSRDIRLRETVEIAGRAPVPHTVSPWYTAPQGKPALEDFLPIHEPFPIVEPLRKGTFGLNSSLSEMKDASMACRVIHAGVERTVAKAFGGKIDHDNPQFKMLMYSVTGLPMRGWRG</sequence>
<dbReference type="Proteomes" id="UP001550628">
    <property type="component" value="Unassembled WGS sequence"/>
</dbReference>
<gene>
    <name evidence="4" type="ORF">ABZ510_16555</name>
</gene>
<dbReference type="InterPro" id="IPR017853">
    <property type="entry name" value="GH"/>
</dbReference>
<evidence type="ECO:0000313" key="4">
    <source>
        <dbReference type="EMBL" id="MEU1953467.1"/>
    </source>
</evidence>
<dbReference type="InterPro" id="IPR001764">
    <property type="entry name" value="Glyco_hydro_3_N"/>
</dbReference>
<feature type="domain" description="Fibronectin type III-like" evidence="3">
    <location>
        <begin position="573"/>
        <end position="643"/>
    </location>
</feature>
<name>A0ABV2WRF3_9NOCA</name>
<evidence type="ECO:0000256" key="2">
    <source>
        <dbReference type="ARBA" id="ARBA00022801"/>
    </source>
</evidence>
<proteinExistence type="inferred from homology"/>
<comment type="caution">
    <text evidence="4">The sequence shown here is derived from an EMBL/GenBank/DDBJ whole genome shotgun (WGS) entry which is preliminary data.</text>
</comment>
<dbReference type="InterPro" id="IPR002772">
    <property type="entry name" value="Glyco_hydro_3_C"/>
</dbReference>
<dbReference type="PRINTS" id="PR00133">
    <property type="entry name" value="GLHYDRLASE3"/>
</dbReference>
<dbReference type="SUPFAM" id="SSF51445">
    <property type="entry name" value="(Trans)glycosidases"/>
    <property type="match status" value="1"/>
</dbReference>
<dbReference type="Pfam" id="PF00933">
    <property type="entry name" value="Glyco_hydro_3"/>
    <property type="match status" value="1"/>
</dbReference>
<dbReference type="GO" id="GO:0016787">
    <property type="term" value="F:hydrolase activity"/>
    <property type="evidence" value="ECO:0007669"/>
    <property type="project" value="UniProtKB-KW"/>
</dbReference>
<dbReference type="Gene3D" id="3.20.20.300">
    <property type="entry name" value="Glycoside hydrolase, family 3, N-terminal domain"/>
    <property type="match status" value="2"/>
</dbReference>
<dbReference type="EMBL" id="JBEYBF010000010">
    <property type="protein sequence ID" value="MEU1953467.1"/>
    <property type="molecule type" value="Genomic_DNA"/>
</dbReference>
<dbReference type="RefSeq" id="WP_356957939.1">
    <property type="nucleotide sequence ID" value="NZ_JBEYBD010000011.1"/>
</dbReference>
<reference evidence="4 5" key="1">
    <citation type="submission" date="2024-06" db="EMBL/GenBank/DDBJ databases">
        <title>The Natural Products Discovery Center: Release of the First 8490 Sequenced Strains for Exploring Actinobacteria Biosynthetic Diversity.</title>
        <authorList>
            <person name="Kalkreuter E."/>
            <person name="Kautsar S.A."/>
            <person name="Yang D."/>
            <person name="Bader C.D."/>
            <person name="Teijaro C.N."/>
            <person name="Fluegel L."/>
            <person name="Davis C.M."/>
            <person name="Simpson J.R."/>
            <person name="Lauterbach L."/>
            <person name="Steele A.D."/>
            <person name="Gui C."/>
            <person name="Meng S."/>
            <person name="Li G."/>
            <person name="Viehrig K."/>
            <person name="Ye F."/>
            <person name="Su P."/>
            <person name="Kiefer A.F."/>
            <person name="Nichols A."/>
            <person name="Cepeda A.J."/>
            <person name="Yan W."/>
            <person name="Fan B."/>
            <person name="Jiang Y."/>
            <person name="Adhikari A."/>
            <person name="Zheng C.-J."/>
            <person name="Schuster L."/>
            <person name="Cowan T.M."/>
            <person name="Smanski M.J."/>
            <person name="Chevrette M.G."/>
            <person name="De Carvalho L.P.S."/>
            <person name="Shen B."/>
        </authorList>
    </citation>
    <scope>NUCLEOTIDE SEQUENCE [LARGE SCALE GENOMIC DNA]</scope>
    <source>
        <strain evidence="4 5">NPDC019708</strain>
    </source>
</reference>
<dbReference type="InterPro" id="IPR013783">
    <property type="entry name" value="Ig-like_fold"/>
</dbReference>
<comment type="similarity">
    <text evidence="1">Belongs to the glycosyl hydrolase 3 family.</text>
</comment>
<dbReference type="PANTHER" id="PTHR42715:SF10">
    <property type="entry name" value="BETA-GLUCOSIDASE"/>
    <property type="match status" value="1"/>
</dbReference>
<organism evidence="4 5">
    <name type="scientific">Nocardia rhamnosiphila</name>
    <dbReference type="NCBI Taxonomy" id="426716"/>
    <lineage>
        <taxon>Bacteria</taxon>
        <taxon>Bacillati</taxon>
        <taxon>Actinomycetota</taxon>
        <taxon>Actinomycetes</taxon>
        <taxon>Mycobacteriales</taxon>
        <taxon>Nocardiaceae</taxon>
        <taxon>Nocardia</taxon>
    </lineage>
</organism>
<evidence type="ECO:0000313" key="5">
    <source>
        <dbReference type="Proteomes" id="UP001550628"/>
    </source>
</evidence>
<dbReference type="PANTHER" id="PTHR42715">
    <property type="entry name" value="BETA-GLUCOSIDASE"/>
    <property type="match status" value="1"/>
</dbReference>
<evidence type="ECO:0000256" key="1">
    <source>
        <dbReference type="ARBA" id="ARBA00005336"/>
    </source>
</evidence>
<accession>A0ABV2WRF3</accession>
<dbReference type="InterPro" id="IPR036962">
    <property type="entry name" value="Glyco_hydro_3_N_sf"/>
</dbReference>
<keyword evidence="5" id="KW-1185">Reference proteome</keyword>
<dbReference type="Gene3D" id="2.60.40.10">
    <property type="entry name" value="Immunoglobulins"/>
    <property type="match status" value="1"/>
</dbReference>
<dbReference type="SUPFAM" id="SSF52279">
    <property type="entry name" value="Beta-D-glucan exohydrolase, C-terminal domain"/>
    <property type="match status" value="1"/>
</dbReference>
<protein>
    <submittedName>
        <fullName evidence="4">Glycoside hydrolase family 3 C-terminal domain-containing protein</fullName>
    </submittedName>
</protein>
<dbReference type="InterPro" id="IPR026891">
    <property type="entry name" value="Fn3-like"/>
</dbReference>
<keyword evidence="2 4" id="KW-0378">Hydrolase</keyword>
<dbReference type="Pfam" id="PF14310">
    <property type="entry name" value="Fn3-like"/>
    <property type="match status" value="1"/>
</dbReference>
<dbReference type="InterPro" id="IPR036881">
    <property type="entry name" value="Glyco_hydro_3_C_sf"/>
</dbReference>